<evidence type="ECO:0000259" key="2">
    <source>
        <dbReference type="Pfam" id="PF04313"/>
    </source>
</evidence>
<evidence type="ECO:0000256" key="1">
    <source>
        <dbReference type="SAM" id="Coils"/>
    </source>
</evidence>
<dbReference type="Pfam" id="PF13643">
    <property type="entry name" value="DUF4145"/>
    <property type="match status" value="1"/>
</dbReference>
<dbReference type="Pfam" id="PF04313">
    <property type="entry name" value="HSDR_N"/>
    <property type="match status" value="1"/>
</dbReference>
<evidence type="ECO:0000259" key="3">
    <source>
        <dbReference type="Pfam" id="PF13643"/>
    </source>
</evidence>
<dbReference type="EMBL" id="JARFYM010000003">
    <property type="protein sequence ID" value="MDL2398445.1"/>
    <property type="molecule type" value="Genomic_DNA"/>
</dbReference>
<feature type="coiled-coil region" evidence="1">
    <location>
        <begin position="124"/>
        <end position="218"/>
    </location>
</feature>
<keyword evidence="4" id="KW-0378">Hydrolase</keyword>
<dbReference type="Proteomes" id="UP001172645">
    <property type="component" value="Unassembled WGS sequence"/>
</dbReference>
<dbReference type="RefSeq" id="WP_285867296.1">
    <property type="nucleotide sequence ID" value="NZ_JARFYM010000003.1"/>
</dbReference>
<reference evidence="4" key="1">
    <citation type="submission" date="2023-06" db="EMBL/GenBank/DDBJ databases">
        <title>Phylogenetic Diversity of Rhizobium strains.</title>
        <authorList>
            <person name="Moura F.T."/>
            <person name="Helene L.C.F."/>
            <person name="Hungria M."/>
        </authorList>
    </citation>
    <scope>NUCLEOTIDE SEQUENCE</scope>
    <source>
        <strain evidence="4">CCGE526</strain>
    </source>
</reference>
<organism evidence="4 5">
    <name type="scientific">Rhizobium mayense</name>
    <dbReference type="NCBI Taxonomy" id="1312184"/>
    <lineage>
        <taxon>Bacteria</taxon>
        <taxon>Pseudomonadati</taxon>
        <taxon>Pseudomonadota</taxon>
        <taxon>Alphaproteobacteria</taxon>
        <taxon>Hyphomicrobiales</taxon>
        <taxon>Rhizobiaceae</taxon>
        <taxon>Rhizobium/Agrobacterium group</taxon>
        <taxon>Rhizobium</taxon>
    </lineage>
</organism>
<keyword evidence="1" id="KW-0175">Coiled coil</keyword>
<evidence type="ECO:0000313" key="5">
    <source>
        <dbReference type="Proteomes" id="UP001172645"/>
    </source>
</evidence>
<protein>
    <submittedName>
        <fullName evidence="4">Type I restriction endonuclease</fullName>
    </submittedName>
</protein>
<gene>
    <name evidence="4" type="ORF">PY649_05990</name>
</gene>
<accession>A0ABT7JQ14</accession>
<keyword evidence="5" id="KW-1185">Reference proteome</keyword>
<sequence length="393" mass="43983">MAERFFAEDANTSLIKSRQFGEYMIKEIAALSGVYDASSRETTNDLLRRLTTQQVLPRDVADIFHAIRKVGNEATHEFVGSPGEALSALKFCRALGVWYRRTFARDPNFKPGPFVPPKSSQEIDKATQIELDALRKQVQQAETELAAAHASADEFEKARAAAEELARQAAEESAVWEQTAVELEANQAELGRKLAELQQQAQAQSQQAQIELKQAGQQAATRLELDERQTRRLIDVQLVNAGWEADSDVLVYQKGARPEEGRSMAIAEWPSKGGRADYALFVGLICVGIIEAKRESVDVPSTLRQAERYARTIELSTEERHPHGPWKQGLEEPFIVPFVFATNGRPYVRQWQTKSGIWFCDLRHDTNHPRPLTAWFSPGDLLDILKTDLGAAA</sequence>
<dbReference type="GO" id="GO:0004519">
    <property type="term" value="F:endonuclease activity"/>
    <property type="evidence" value="ECO:0007669"/>
    <property type="project" value="UniProtKB-KW"/>
</dbReference>
<feature type="domain" description="DUF4145" evidence="3">
    <location>
        <begin position="2"/>
        <end position="92"/>
    </location>
</feature>
<comment type="caution">
    <text evidence="4">The sequence shown here is derived from an EMBL/GenBank/DDBJ whole genome shotgun (WGS) entry which is preliminary data.</text>
</comment>
<proteinExistence type="predicted"/>
<dbReference type="InterPro" id="IPR025285">
    <property type="entry name" value="DUF4145"/>
</dbReference>
<keyword evidence="4" id="KW-0255">Endonuclease</keyword>
<evidence type="ECO:0000313" key="4">
    <source>
        <dbReference type="EMBL" id="MDL2398445.1"/>
    </source>
</evidence>
<dbReference type="InterPro" id="IPR007409">
    <property type="entry name" value="Restrct_endonuc_type1_HsdR_N"/>
</dbReference>
<dbReference type="Gene3D" id="3.90.1570.30">
    <property type="match status" value="1"/>
</dbReference>
<keyword evidence="4" id="KW-0540">Nuclease</keyword>
<feature type="domain" description="Restriction endonuclease type I HsdR N-terminal" evidence="2">
    <location>
        <begin position="169"/>
        <end position="345"/>
    </location>
</feature>
<name>A0ABT7JQ14_9HYPH</name>